<evidence type="ECO:0000256" key="4">
    <source>
        <dbReference type="ARBA" id="ARBA00022763"/>
    </source>
</evidence>
<dbReference type="Pfam" id="PF06733">
    <property type="entry name" value="DEAD_2"/>
    <property type="match status" value="1"/>
</dbReference>
<evidence type="ECO:0000256" key="3">
    <source>
        <dbReference type="ARBA" id="ARBA00022741"/>
    </source>
</evidence>
<evidence type="ECO:0000256" key="13">
    <source>
        <dbReference type="ARBA" id="ARBA00038058"/>
    </source>
</evidence>
<evidence type="ECO:0000259" key="14">
    <source>
        <dbReference type="PROSITE" id="PS51193"/>
    </source>
</evidence>
<evidence type="ECO:0000256" key="9">
    <source>
        <dbReference type="ARBA" id="ARBA00023014"/>
    </source>
</evidence>
<sequence length="757" mass="84280">MSPPPLYTVAVRTLCEFTARAGDLDLRFTPSPTAQQGIAGHALVQGRRAAGYESEIALQAEFEGLLVRGRADGFDPALGRLEEIKTHRGDLERQPAHHRHLHWAQLKVYGWLLCQARGYASLRLALVYLDLGTDRETLIEETFEAEVLRAFFETQCRLFLDWAACERAHRDARDAALASLVFPHPQFRAGQRELAEAVWRAVKHGRCLMAQAPTGIGKTVGTLFPALRAWPAQQLDKIFFLAAKTPGRQLALDALDRLDAGGARPLRVLELCARDKTCEHPDKACHGESCPLAKGFYDRLPAARAAAVAHGNMARAKVRDVALAHAVCPYWLSHDLVRWADVVVGDYNYFFDTSALLHALAREQEWRCAVLVDEAHNLIDRGRQMYSAELHEEQLSELRRDAPVELATPLRRLARAWRETVREQEADYASHDDLPGRFTGALQQAVAAIADHLADAPQEAPSAQLQQAYFDMLAFSRLAETFGAHSVFDVTLRRRGRHPCTVLCIRNLLPAPHLAPRFEAAHAVVLFSATLNPVDFYKDTLGVPADAADVEVASPFDPAQLAVKVAPRISTRWADRDRAIEPIARLIIRQWQGQPGNYLAFFSSYEFQHRVAAAVASVDPQLPIWEQTAGMSEADRQAFIARFEPGGRGIGFAVLGGSFGEGIDLPGDRLVGAFVATLGLPQVNPVNELMRERLQQAFGAGFDYAYLYPGIRRVVQAAGRVIRTREDRGVVWLIDDRYGRGQVRSLLPRWWRIEHGT</sequence>
<dbReference type="Gene3D" id="1.10.275.30">
    <property type="match status" value="1"/>
</dbReference>
<dbReference type="GO" id="GO:0051539">
    <property type="term" value="F:4 iron, 4 sulfur cluster binding"/>
    <property type="evidence" value="ECO:0007669"/>
    <property type="project" value="UniProtKB-KW"/>
</dbReference>
<organism evidence="15 16">
    <name type="scientific">Ramlibacter aurantiacus</name>
    <dbReference type="NCBI Taxonomy" id="2801330"/>
    <lineage>
        <taxon>Bacteria</taxon>
        <taxon>Pseudomonadati</taxon>
        <taxon>Pseudomonadota</taxon>
        <taxon>Betaproteobacteria</taxon>
        <taxon>Burkholderiales</taxon>
        <taxon>Comamonadaceae</taxon>
        <taxon>Ramlibacter</taxon>
    </lineage>
</organism>
<feature type="domain" description="Helicase ATP-binding" evidence="14">
    <location>
        <begin position="177"/>
        <end position="433"/>
    </location>
</feature>
<dbReference type="InterPro" id="IPR006554">
    <property type="entry name" value="Helicase-like_DEXD_c2"/>
</dbReference>
<dbReference type="GO" id="GO:0006281">
    <property type="term" value="P:DNA repair"/>
    <property type="evidence" value="ECO:0007669"/>
    <property type="project" value="UniProtKB-KW"/>
</dbReference>
<dbReference type="SMART" id="SM00488">
    <property type="entry name" value="DEXDc2"/>
    <property type="match status" value="1"/>
</dbReference>
<dbReference type="Pfam" id="PF13307">
    <property type="entry name" value="Helicase_C_2"/>
    <property type="match status" value="1"/>
</dbReference>
<dbReference type="PROSITE" id="PS51193">
    <property type="entry name" value="HELICASE_ATP_BIND_2"/>
    <property type="match status" value="1"/>
</dbReference>
<dbReference type="InterPro" id="IPR011545">
    <property type="entry name" value="DEAD/DEAH_box_helicase_dom"/>
</dbReference>
<dbReference type="InterPro" id="IPR027417">
    <property type="entry name" value="P-loop_NTPase"/>
</dbReference>
<dbReference type="SUPFAM" id="SSF52540">
    <property type="entry name" value="P-loop containing nucleoside triphosphate hydrolases"/>
    <property type="match status" value="1"/>
</dbReference>
<comment type="caution">
    <text evidence="15">The sequence shown here is derived from an EMBL/GenBank/DDBJ whole genome shotgun (WGS) entry which is preliminary data.</text>
</comment>
<evidence type="ECO:0000313" key="15">
    <source>
        <dbReference type="EMBL" id="MBL0418858.1"/>
    </source>
</evidence>
<dbReference type="RefSeq" id="WP_201681936.1">
    <property type="nucleotide sequence ID" value="NZ_JAEQNA010000001.1"/>
</dbReference>
<dbReference type="InterPro" id="IPR014013">
    <property type="entry name" value="Helic_SF1/SF2_ATP-bd_DinG/Rad3"/>
</dbReference>
<evidence type="ECO:0000256" key="7">
    <source>
        <dbReference type="ARBA" id="ARBA00022840"/>
    </source>
</evidence>
<keyword evidence="3" id="KW-0547">Nucleotide-binding</keyword>
<evidence type="ECO:0000313" key="16">
    <source>
        <dbReference type="Proteomes" id="UP000613011"/>
    </source>
</evidence>
<evidence type="ECO:0000256" key="5">
    <source>
        <dbReference type="ARBA" id="ARBA00022801"/>
    </source>
</evidence>
<dbReference type="Proteomes" id="UP000613011">
    <property type="component" value="Unassembled WGS sequence"/>
</dbReference>
<dbReference type="AlphaFoldDB" id="A0A936ZEL2"/>
<dbReference type="GO" id="GO:0046872">
    <property type="term" value="F:metal ion binding"/>
    <property type="evidence" value="ECO:0007669"/>
    <property type="project" value="UniProtKB-KW"/>
</dbReference>
<dbReference type="Gene3D" id="3.40.50.300">
    <property type="entry name" value="P-loop containing nucleotide triphosphate hydrolases"/>
    <property type="match status" value="2"/>
</dbReference>
<keyword evidence="5" id="KW-0378">Hydrolase</keyword>
<dbReference type="GO" id="GO:0016818">
    <property type="term" value="F:hydrolase activity, acting on acid anhydrides, in phosphorus-containing anhydrides"/>
    <property type="evidence" value="ECO:0007669"/>
    <property type="project" value="InterPro"/>
</dbReference>
<gene>
    <name evidence="15" type="ORF">JI739_00725</name>
</gene>
<dbReference type="GO" id="GO:0003677">
    <property type="term" value="F:DNA binding"/>
    <property type="evidence" value="ECO:0007669"/>
    <property type="project" value="UniProtKB-KW"/>
</dbReference>
<evidence type="ECO:0000256" key="11">
    <source>
        <dbReference type="ARBA" id="ARBA00023204"/>
    </source>
</evidence>
<keyword evidence="4" id="KW-0227">DNA damage</keyword>
<dbReference type="PANTHER" id="PTHR11472:SF34">
    <property type="entry name" value="REGULATOR OF TELOMERE ELONGATION HELICASE 1"/>
    <property type="match status" value="1"/>
</dbReference>
<name>A0A936ZEL2_9BURK</name>
<keyword evidence="7" id="KW-0067">ATP-binding</keyword>
<dbReference type="Gene3D" id="3.90.320.10">
    <property type="match status" value="1"/>
</dbReference>
<accession>A0A936ZEL2</accession>
<dbReference type="InterPro" id="IPR045028">
    <property type="entry name" value="DinG/Rad3-like"/>
</dbReference>
<keyword evidence="16" id="KW-1185">Reference proteome</keyword>
<dbReference type="Pfam" id="PF00270">
    <property type="entry name" value="DEAD"/>
    <property type="match status" value="1"/>
</dbReference>
<dbReference type="InterPro" id="IPR010614">
    <property type="entry name" value="RAD3-like_helicase_DEAD"/>
</dbReference>
<keyword evidence="9" id="KW-0411">Iron-sulfur</keyword>
<evidence type="ECO:0000256" key="2">
    <source>
        <dbReference type="ARBA" id="ARBA00022723"/>
    </source>
</evidence>
<dbReference type="EMBL" id="JAEQNA010000001">
    <property type="protein sequence ID" value="MBL0418858.1"/>
    <property type="molecule type" value="Genomic_DNA"/>
</dbReference>
<comment type="similarity">
    <text evidence="13">Belongs to the helicase family. DinG subfamily.</text>
</comment>
<evidence type="ECO:0000256" key="8">
    <source>
        <dbReference type="ARBA" id="ARBA00023004"/>
    </source>
</evidence>
<dbReference type="InterPro" id="IPR006555">
    <property type="entry name" value="ATP-dep_Helicase_C"/>
</dbReference>
<evidence type="ECO:0000256" key="10">
    <source>
        <dbReference type="ARBA" id="ARBA00023125"/>
    </source>
</evidence>
<evidence type="ECO:0000256" key="12">
    <source>
        <dbReference type="ARBA" id="ARBA00023235"/>
    </source>
</evidence>
<proteinExistence type="inferred from homology"/>
<dbReference type="GO" id="GO:0003678">
    <property type="term" value="F:DNA helicase activity"/>
    <property type="evidence" value="ECO:0007669"/>
    <property type="project" value="InterPro"/>
</dbReference>
<keyword evidence="2" id="KW-0479">Metal-binding</keyword>
<keyword evidence="12" id="KW-0413">Isomerase</keyword>
<keyword evidence="8" id="KW-0408">Iron</keyword>
<evidence type="ECO:0000256" key="1">
    <source>
        <dbReference type="ARBA" id="ARBA00022485"/>
    </source>
</evidence>
<reference evidence="15" key="1">
    <citation type="submission" date="2021-01" db="EMBL/GenBank/DDBJ databases">
        <title>Ramlibacter sp. strain AW1 16S ribosomal RNA gene Genome sequencing and assembly.</title>
        <authorList>
            <person name="Kang M."/>
        </authorList>
    </citation>
    <scope>NUCLEOTIDE SEQUENCE</scope>
    <source>
        <strain evidence="15">AW1</strain>
    </source>
</reference>
<dbReference type="SMART" id="SM00491">
    <property type="entry name" value="HELICc2"/>
    <property type="match status" value="1"/>
</dbReference>
<dbReference type="InterPro" id="IPR011604">
    <property type="entry name" value="PDDEXK-like_dom_sf"/>
</dbReference>
<keyword evidence="11" id="KW-0234">DNA repair</keyword>
<keyword evidence="6 15" id="KW-0347">Helicase</keyword>
<evidence type="ECO:0000256" key="6">
    <source>
        <dbReference type="ARBA" id="ARBA00022806"/>
    </source>
</evidence>
<protein>
    <submittedName>
        <fullName evidence="15">ATP-dependent DNA helicase</fullName>
    </submittedName>
</protein>
<keyword evidence="10" id="KW-0238">DNA-binding</keyword>
<dbReference type="PANTHER" id="PTHR11472">
    <property type="entry name" value="DNA REPAIR DEAD HELICASE RAD3/XP-D SUBFAMILY MEMBER"/>
    <property type="match status" value="1"/>
</dbReference>
<keyword evidence="1" id="KW-0004">4Fe-4S</keyword>
<dbReference type="GO" id="GO:0005524">
    <property type="term" value="F:ATP binding"/>
    <property type="evidence" value="ECO:0007669"/>
    <property type="project" value="UniProtKB-KW"/>
</dbReference>